<evidence type="ECO:0000313" key="2">
    <source>
        <dbReference type="EMBL" id="MFD2549432.1"/>
    </source>
</evidence>
<dbReference type="Gene3D" id="2.40.128.110">
    <property type="entry name" value="Lipid/polyisoprenoid-binding, YceI-like"/>
    <property type="match status" value="1"/>
</dbReference>
<dbReference type="Proteomes" id="UP001597545">
    <property type="component" value="Unassembled WGS sequence"/>
</dbReference>
<dbReference type="EMBL" id="JBHULR010000015">
    <property type="protein sequence ID" value="MFD2549432.1"/>
    <property type="molecule type" value="Genomic_DNA"/>
</dbReference>
<keyword evidence="3" id="KW-1185">Reference proteome</keyword>
<feature type="domain" description="Lipid/polyisoprenoid-binding YceI-like" evidence="1">
    <location>
        <begin position="3"/>
        <end position="172"/>
    </location>
</feature>
<dbReference type="InterPro" id="IPR007372">
    <property type="entry name" value="Lipid/polyisoprenoid-bd_YceI"/>
</dbReference>
<dbReference type="RefSeq" id="WP_380905749.1">
    <property type="nucleotide sequence ID" value="NZ_JBHUEG010000012.1"/>
</dbReference>
<proteinExistence type="predicted"/>
<dbReference type="InterPro" id="IPR036761">
    <property type="entry name" value="TTHA0802/YceI-like_sf"/>
</dbReference>
<accession>A0ABW5KPA0</accession>
<evidence type="ECO:0000259" key="1">
    <source>
        <dbReference type="SMART" id="SM00867"/>
    </source>
</evidence>
<dbReference type="SUPFAM" id="SSF101874">
    <property type="entry name" value="YceI-like"/>
    <property type="match status" value="1"/>
</dbReference>
<protein>
    <submittedName>
        <fullName evidence="2">YceI family protein</fullName>
    </submittedName>
</protein>
<organism evidence="2 3">
    <name type="scientific">Sphingobacterium suaedae</name>
    <dbReference type="NCBI Taxonomy" id="1686402"/>
    <lineage>
        <taxon>Bacteria</taxon>
        <taxon>Pseudomonadati</taxon>
        <taxon>Bacteroidota</taxon>
        <taxon>Sphingobacteriia</taxon>
        <taxon>Sphingobacteriales</taxon>
        <taxon>Sphingobacteriaceae</taxon>
        <taxon>Sphingobacterium</taxon>
    </lineage>
</organism>
<reference evidence="3" key="1">
    <citation type="journal article" date="2019" name="Int. J. Syst. Evol. Microbiol.">
        <title>The Global Catalogue of Microorganisms (GCM) 10K type strain sequencing project: providing services to taxonomists for standard genome sequencing and annotation.</title>
        <authorList>
            <consortium name="The Broad Institute Genomics Platform"/>
            <consortium name="The Broad Institute Genome Sequencing Center for Infectious Disease"/>
            <person name="Wu L."/>
            <person name="Ma J."/>
        </authorList>
    </citation>
    <scope>NUCLEOTIDE SEQUENCE [LARGE SCALE GENOMIC DNA]</scope>
    <source>
        <strain evidence="3">KCTC 42662</strain>
    </source>
</reference>
<evidence type="ECO:0000313" key="3">
    <source>
        <dbReference type="Proteomes" id="UP001597545"/>
    </source>
</evidence>
<dbReference type="PANTHER" id="PTHR34406:SF1">
    <property type="entry name" value="PROTEIN YCEI"/>
    <property type="match status" value="1"/>
</dbReference>
<comment type="caution">
    <text evidence="2">The sequence shown here is derived from an EMBL/GenBank/DDBJ whole genome shotgun (WGS) entry which is preliminary data.</text>
</comment>
<sequence>MIRFNIQPESSSVNWTGKKVLGLHTGTIFLQSGFLDFDQDQLIGGELTMDMTRITVTDMKEQKLHYEFLHHLQSADFFAVDQYKTAKLTITKCVKTGDRHTVYGDLAIKGITNPISFNTSIEILTDFLHAMGELKVDLTVYGIKYGSGKFLSNLGNKLIYDEFVIQFKLIGQK</sequence>
<dbReference type="PANTHER" id="PTHR34406">
    <property type="entry name" value="PROTEIN YCEI"/>
    <property type="match status" value="1"/>
</dbReference>
<gene>
    <name evidence="2" type="ORF">ACFSR5_17420</name>
</gene>
<name>A0ABW5KPA0_9SPHI</name>
<dbReference type="SMART" id="SM00867">
    <property type="entry name" value="YceI"/>
    <property type="match status" value="1"/>
</dbReference>
<dbReference type="Pfam" id="PF04264">
    <property type="entry name" value="YceI"/>
    <property type="match status" value="1"/>
</dbReference>